<dbReference type="InterPro" id="IPR000571">
    <property type="entry name" value="Znf_CCCH"/>
</dbReference>
<feature type="zinc finger region" description="C3H1-type" evidence="5">
    <location>
        <begin position="87"/>
        <end position="115"/>
    </location>
</feature>
<dbReference type="InterPro" id="IPR045877">
    <property type="entry name" value="ZFP36-like"/>
</dbReference>
<dbReference type="GO" id="GO:0008270">
    <property type="term" value="F:zinc ion binding"/>
    <property type="evidence" value="ECO:0007669"/>
    <property type="project" value="UniProtKB-KW"/>
</dbReference>
<reference evidence="8" key="1">
    <citation type="journal article" date="2019" name="MBio">
        <title>Virus Genomes from Deep Sea Sediments Expand the Ocean Megavirome and Support Independent Origins of Viral Gigantism.</title>
        <authorList>
            <person name="Backstrom D."/>
            <person name="Yutin N."/>
            <person name="Jorgensen S.L."/>
            <person name="Dharamshi J."/>
            <person name="Homa F."/>
            <person name="Zaremba-Niedwiedzka K."/>
            <person name="Spang A."/>
            <person name="Wolf Y.I."/>
            <person name="Koonin E.V."/>
            <person name="Ettema T.J."/>
        </authorList>
    </citation>
    <scope>NUCLEOTIDE SEQUENCE</scope>
</reference>
<keyword evidence="4 5" id="KW-0862">Zinc</keyword>
<keyword evidence="1 5" id="KW-0479">Metal-binding</keyword>
<dbReference type="Gene3D" id="4.10.1000.10">
    <property type="entry name" value="Zinc finger, CCCH-type"/>
    <property type="match status" value="1"/>
</dbReference>
<proteinExistence type="predicted"/>
<evidence type="ECO:0000256" key="3">
    <source>
        <dbReference type="ARBA" id="ARBA00022771"/>
    </source>
</evidence>
<accession>A0A481YYD9</accession>
<name>A0A481YYD9_9VIRU</name>
<dbReference type="EMBL" id="MK500377">
    <property type="protein sequence ID" value="QBK88159.1"/>
    <property type="molecule type" value="Genomic_DNA"/>
</dbReference>
<dbReference type="PROSITE" id="PS50103">
    <property type="entry name" value="ZF_C3H1"/>
    <property type="match status" value="2"/>
</dbReference>
<dbReference type="PANTHER" id="PTHR12547:SF18">
    <property type="entry name" value="PROTEIN TIS11"/>
    <property type="match status" value="1"/>
</dbReference>
<sequence>MVAKASVVDLDSERWAMSSYFTRTTEVRVNCLSDRSRKLIPGAVFHPESSFLAYYYKQTAKTMSRAIKANTTKRLPAARRAQAPGTNAKTVLCRAYQQNGHCPYGTRCNYAHGTKELALRKARKFDTPCWYFNHGGCTKSAEECVYQHVIDENMRKPINLQHPCPFFHHRTPLRCRHRECRGDHQYELTAAEWKHHFPELVFPGVGYLTPKPEPVGKVQLAAETFPILDTDRPKPQSLVGAWGRPLTVKPEEPQEETPAAAPGMLVLNEDPVSWGTPRLRLCEGGPSWADDIEDEEKNPADWWSKEPEPTAEDDNKDQETAPKPTAEDDNKDQETAPEPTAEDDNKDQETAPAPEPTAEDDNKDQESTAEDDQETASSEELRNQVVKLEAEVAQLKKLLSSDASKMPQMDSELKSLVTTVLKSLLQEC</sequence>
<dbReference type="SUPFAM" id="SSF90229">
    <property type="entry name" value="CCCH zinc finger"/>
    <property type="match status" value="1"/>
</dbReference>
<evidence type="ECO:0000256" key="4">
    <source>
        <dbReference type="ARBA" id="ARBA00022833"/>
    </source>
</evidence>
<evidence type="ECO:0000256" key="1">
    <source>
        <dbReference type="ARBA" id="ARBA00022723"/>
    </source>
</evidence>
<feature type="region of interest" description="Disordered" evidence="6">
    <location>
        <begin position="243"/>
        <end position="269"/>
    </location>
</feature>
<dbReference type="FunFam" id="4.10.1000.10:FF:000003">
    <property type="entry name" value="Zinc finger CCCH domain-containing protein"/>
    <property type="match status" value="1"/>
</dbReference>
<dbReference type="InterPro" id="IPR036855">
    <property type="entry name" value="Znf_CCCH_sf"/>
</dbReference>
<feature type="domain" description="C3H1-type" evidence="7">
    <location>
        <begin position="123"/>
        <end position="151"/>
    </location>
</feature>
<dbReference type="GO" id="GO:0051252">
    <property type="term" value="P:regulation of RNA metabolic process"/>
    <property type="evidence" value="ECO:0007669"/>
    <property type="project" value="UniProtKB-ARBA"/>
</dbReference>
<keyword evidence="2" id="KW-0677">Repeat</keyword>
<dbReference type="SMART" id="SM00356">
    <property type="entry name" value="ZnF_C3H1"/>
    <property type="match status" value="2"/>
</dbReference>
<feature type="zinc finger region" description="C3H1-type" evidence="5">
    <location>
        <begin position="123"/>
        <end position="151"/>
    </location>
</feature>
<dbReference type="GO" id="GO:0003729">
    <property type="term" value="F:mRNA binding"/>
    <property type="evidence" value="ECO:0007669"/>
    <property type="project" value="InterPro"/>
</dbReference>
<dbReference type="PANTHER" id="PTHR12547">
    <property type="entry name" value="CCCH ZINC FINGER/TIS11-RELATED"/>
    <property type="match status" value="1"/>
</dbReference>
<feature type="region of interest" description="Disordered" evidence="6">
    <location>
        <begin position="285"/>
        <end position="384"/>
    </location>
</feature>
<feature type="compositionally biased region" description="Acidic residues" evidence="6">
    <location>
        <begin position="357"/>
        <end position="374"/>
    </location>
</feature>
<dbReference type="GO" id="GO:0010468">
    <property type="term" value="P:regulation of gene expression"/>
    <property type="evidence" value="ECO:0007669"/>
    <property type="project" value="UniProtKB-ARBA"/>
</dbReference>
<evidence type="ECO:0000259" key="7">
    <source>
        <dbReference type="PROSITE" id="PS50103"/>
    </source>
</evidence>
<evidence type="ECO:0000256" key="6">
    <source>
        <dbReference type="SAM" id="MobiDB-lite"/>
    </source>
</evidence>
<protein>
    <submittedName>
        <fullName evidence="8">Zinc finger protein</fullName>
    </submittedName>
</protein>
<keyword evidence="3 5" id="KW-0863">Zinc-finger</keyword>
<gene>
    <name evidence="8" type="ORF">LCMAC202_05210</name>
</gene>
<evidence type="ECO:0000256" key="2">
    <source>
        <dbReference type="ARBA" id="ARBA00022737"/>
    </source>
</evidence>
<organism evidence="8">
    <name type="scientific">Marseillevirus LCMAC202</name>
    <dbReference type="NCBI Taxonomy" id="2506606"/>
    <lineage>
        <taxon>Viruses</taxon>
        <taxon>Varidnaviria</taxon>
        <taxon>Bamfordvirae</taxon>
        <taxon>Nucleocytoviricota</taxon>
        <taxon>Megaviricetes</taxon>
        <taxon>Pimascovirales</taxon>
        <taxon>Pimascovirales incertae sedis</taxon>
        <taxon>Marseilleviridae</taxon>
    </lineage>
</organism>
<dbReference type="Pfam" id="PF00642">
    <property type="entry name" value="zf-CCCH"/>
    <property type="match status" value="1"/>
</dbReference>
<feature type="compositionally biased region" description="Basic and acidic residues" evidence="6">
    <location>
        <begin position="317"/>
        <end position="334"/>
    </location>
</feature>
<feature type="domain" description="C3H1-type" evidence="7">
    <location>
        <begin position="87"/>
        <end position="115"/>
    </location>
</feature>
<evidence type="ECO:0000256" key="5">
    <source>
        <dbReference type="PROSITE-ProRule" id="PRU00723"/>
    </source>
</evidence>
<feature type="compositionally biased region" description="Basic and acidic residues" evidence="6">
    <location>
        <begin position="297"/>
        <end position="308"/>
    </location>
</feature>
<evidence type="ECO:0000313" key="8">
    <source>
        <dbReference type="EMBL" id="QBK88159.1"/>
    </source>
</evidence>